<dbReference type="GO" id="GO:0016746">
    <property type="term" value="F:acyltransferase activity"/>
    <property type="evidence" value="ECO:0007669"/>
    <property type="project" value="UniProtKB-KW"/>
</dbReference>
<comment type="similarity">
    <text evidence="2 9">Belongs to the membrane-bound acyltransferase family.</text>
</comment>
<dbReference type="PANTHER" id="PTHR13285:SF23">
    <property type="entry name" value="TEICHOIC ACID D-ALANYLTRANSFERASE"/>
    <property type="match status" value="1"/>
</dbReference>
<dbReference type="InterPro" id="IPR004299">
    <property type="entry name" value="MBOAT_fam"/>
</dbReference>
<comment type="caution">
    <text evidence="11">The sequence shown here is derived from an EMBL/GenBank/DDBJ whole genome shotgun (WGS) entry which is preliminary data.</text>
</comment>
<dbReference type="InterPro" id="IPR051085">
    <property type="entry name" value="MB_O-acyltransferase"/>
</dbReference>
<sequence>MIFSTYTFIFIFLPVTFFVYRALSAFKLSLAAKIWLVLASLYFYAQGSGTFTLLFIVDVLVNYALGHLIIRCMKNSAVWRGRALLALGLLLNIAFLGYYKYSNFMIENINMLTGQAFALLQIVLPLGISFYTFQLIAYLVDCYRGKSEKTPLVDFMLFITFFPQLIVGPIVHHADVIPQYQSKAMPVLNSLNIMTGIFLFSIGCAKKIMLADPLTNYAITFYSDVAAGDTLMSWLASVGYTISYYFDLSGYADMAIGLALLFNIRLPHNFNSPYRAWNFREYWQRWHMTLSKFLSDYIFRSFYRKGSGSFNFYFSVMMTFFVSGFWHGAGWQFILWGIINGIFVCFAHVMYRRKWKLPFILAWALTFAGVVLTRILFVSKDAKEAWHVMKKMMSLKDFAGLGWTGALEKIAHFGASNAYVIVLLLIGMGITFFGKNSAQLTENFTPRLRHAVVAAVLLSICLAQMTSVSNFLYFQF</sequence>
<evidence type="ECO:0000256" key="7">
    <source>
        <dbReference type="ARBA" id="ARBA00023136"/>
    </source>
</evidence>
<evidence type="ECO:0000256" key="9">
    <source>
        <dbReference type="PIRNR" id="PIRNR016636"/>
    </source>
</evidence>
<keyword evidence="12" id="KW-1185">Reference proteome</keyword>
<evidence type="ECO:0000256" key="2">
    <source>
        <dbReference type="ARBA" id="ARBA00010323"/>
    </source>
</evidence>
<evidence type="ECO:0008006" key="13">
    <source>
        <dbReference type="Google" id="ProtNLM"/>
    </source>
</evidence>
<dbReference type="STRING" id="1844972.A7K91_21675"/>
<evidence type="ECO:0000313" key="11">
    <source>
        <dbReference type="EMBL" id="OBR66941.1"/>
    </source>
</evidence>
<feature type="transmembrane region" description="Helical" evidence="10">
    <location>
        <begin position="451"/>
        <end position="474"/>
    </location>
</feature>
<dbReference type="PANTHER" id="PTHR13285">
    <property type="entry name" value="ACYLTRANSFERASE"/>
    <property type="match status" value="1"/>
</dbReference>
<accession>A0A1A5YMV3</accession>
<dbReference type="PIRSF" id="PIRSF500217">
    <property type="entry name" value="AlgI"/>
    <property type="match status" value="1"/>
</dbReference>
<dbReference type="Proteomes" id="UP000092024">
    <property type="component" value="Unassembled WGS sequence"/>
</dbReference>
<feature type="transmembrane region" description="Helical" evidence="10">
    <location>
        <begin position="30"/>
        <end position="45"/>
    </location>
</feature>
<evidence type="ECO:0000256" key="1">
    <source>
        <dbReference type="ARBA" id="ARBA00004651"/>
    </source>
</evidence>
<keyword evidence="4 9" id="KW-0808">Transferase</keyword>
<feature type="transmembrane region" description="Helical" evidence="10">
    <location>
        <begin position="410"/>
        <end position="430"/>
    </location>
</feature>
<dbReference type="EMBL" id="LYPA01000042">
    <property type="protein sequence ID" value="OBR66941.1"/>
    <property type="molecule type" value="Genomic_DNA"/>
</dbReference>
<feature type="transmembrane region" description="Helical" evidence="10">
    <location>
        <begin position="82"/>
        <end position="99"/>
    </location>
</feature>
<keyword evidence="8 9" id="KW-0012">Acyltransferase</keyword>
<keyword evidence="6 10" id="KW-1133">Transmembrane helix</keyword>
<evidence type="ECO:0000256" key="10">
    <source>
        <dbReference type="SAM" id="Phobius"/>
    </source>
</evidence>
<dbReference type="InterPro" id="IPR028362">
    <property type="entry name" value="AlgI"/>
</dbReference>
<protein>
    <recommendedName>
        <fullName evidence="13">Acetyltransferase</fullName>
    </recommendedName>
</protein>
<comment type="subcellular location">
    <subcellularLocation>
        <location evidence="1">Cell membrane</location>
        <topology evidence="1">Multi-pass membrane protein</topology>
    </subcellularLocation>
</comment>
<keyword evidence="7 9" id="KW-0472">Membrane</keyword>
<feature type="transmembrane region" description="Helical" evidence="10">
    <location>
        <begin position="6"/>
        <end position="23"/>
    </location>
</feature>
<feature type="transmembrane region" description="Helical" evidence="10">
    <location>
        <begin position="310"/>
        <end position="327"/>
    </location>
</feature>
<gene>
    <name evidence="11" type="ORF">A7K91_21675</name>
</gene>
<dbReference type="InterPro" id="IPR024194">
    <property type="entry name" value="Ac/AlaTfrase_AlgI/DltB"/>
</dbReference>
<proteinExistence type="inferred from homology"/>
<name>A0A1A5YMV3_9BACL</name>
<feature type="transmembrane region" description="Helical" evidence="10">
    <location>
        <begin position="152"/>
        <end position="172"/>
    </location>
</feature>
<dbReference type="RefSeq" id="WP_068680906.1">
    <property type="nucleotide sequence ID" value="NZ_LYPA01000042.1"/>
</dbReference>
<evidence type="ECO:0000256" key="4">
    <source>
        <dbReference type="ARBA" id="ARBA00022679"/>
    </source>
</evidence>
<keyword evidence="3 9" id="KW-1003">Cell membrane</keyword>
<organism evidence="11 12">
    <name type="scientific">Paenibacillus oryzae</name>
    <dbReference type="NCBI Taxonomy" id="1844972"/>
    <lineage>
        <taxon>Bacteria</taxon>
        <taxon>Bacillati</taxon>
        <taxon>Bacillota</taxon>
        <taxon>Bacilli</taxon>
        <taxon>Bacillales</taxon>
        <taxon>Paenibacillaceae</taxon>
        <taxon>Paenibacillus</taxon>
    </lineage>
</organism>
<dbReference type="GO" id="GO:0005886">
    <property type="term" value="C:plasma membrane"/>
    <property type="evidence" value="ECO:0007669"/>
    <property type="project" value="UniProtKB-SubCell"/>
</dbReference>
<evidence type="ECO:0000313" key="12">
    <source>
        <dbReference type="Proteomes" id="UP000092024"/>
    </source>
</evidence>
<feature type="transmembrane region" description="Helical" evidence="10">
    <location>
        <begin position="119"/>
        <end position="140"/>
    </location>
</feature>
<dbReference type="Pfam" id="PF03062">
    <property type="entry name" value="MBOAT"/>
    <property type="match status" value="1"/>
</dbReference>
<dbReference type="OrthoDB" id="9805788at2"/>
<evidence type="ECO:0000256" key="8">
    <source>
        <dbReference type="ARBA" id="ARBA00023315"/>
    </source>
</evidence>
<evidence type="ECO:0000256" key="6">
    <source>
        <dbReference type="ARBA" id="ARBA00022989"/>
    </source>
</evidence>
<reference evidence="11 12" key="1">
    <citation type="submission" date="2016-05" db="EMBL/GenBank/DDBJ databases">
        <title>Paenibacillus oryzae. sp. nov., isolated from the rice root.</title>
        <authorList>
            <person name="Zhang J."/>
            <person name="Zhang X."/>
        </authorList>
    </citation>
    <scope>NUCLEOTIDE SEQUENCE [LARGE SCALE GENOMIC DNA]</scope>
    <source>
        <strain evidence="11 12">1DrF-4</strain>
    </source>
</reference>
<dbReference type="PIRSF" id="PIRSF016636">
    <property type="entry name" value="AlgI_DltB"/>
    <property type="match status" value="1"/>
</dbReference>
<feature type="transmembrane region" description="Helical" evidence="10">
    <location>
        <begin position="358"/>
        <end position="377"/>
    </location>
</feature>
<evidence type="ECO:0000256" key="5">
    <source>
        <dbReference type="ARBA" id="ARBA00022692"/>
    </source>
</evidence>
<feature type="transmembrane region" description="Helical" evidence="10">
    <location>
        <begin position="184"/>
        <end position="205"/>
    </location>
</feature>
<dbReference type="GO" id="GO:0042121">
    <property type="term" value="P:alginic acid biosynthetic process"/>
    <property type="evidence" value="ECO:0007669"/>
    <property type="project" value="InterPro"/>
</dbReference>
<feature type="transmembrane region" description="Helical" evidence="10">
    <location>
        <begin position="333"/>
        <end position="351"/>
    </location>
</feature>
<dbReference type="AlphaFoldDB" id="A0A1A5YMV3"/>
<evidence type="ECO:0000256" key="3">
    <source>
        <dbReference type="ARBA" id="ARBA00022475"/>
    </source>
</evidence>
<keyword evidence="5 10" id="KW-0812">Transmembrane</keyword>